<evidence type="ECO:0000256" key="8">
    <source>
        <dbReference type="ARBA" id="ARBA00022989"/>
    </source>
</evidence>
<dbReference type="PROSITE" id="PS50928">
    <property type="entry name" value="ABC_TM1"/>
    <property type="match status" value="1"/>
</dbReference>
<evidence type="ECO:0000259" key="11">
    <source>
        <dbReference type="PROSITE" id="PS50928"/>
    </source>
</evidence>
<evidence type="ECO:0000256" key="2">
    <source>
        <dbReference type="ARBA" id="ARBA00004429"/>
    </source>
</evidence>
<reference evidence="12 13" key="1">
    <citation type="submission" date="2018-11" db="EMBL/GenBank/DDBJ databases">
        <title>Pseudaminobacter arsenicus sp. nov., an arsenic-resistant bacterium isolated from arsenic-rich aquifers.</title>
        <authorList>
            <person name="Mu Y."/>
        </authorList>
    </citation>
    <scope>NUCLEOTIDE SEQUENCE [LARGE SCALE GENOMIC DNA]</scope>
    <source>
        <strain evidence="12 13">CB3</strain>
    </source>
</reference>
<sequence>MQAFLNNFANVDTFVSVLPLLLSGLLVTVSLALVALPLSLLSGLLVALLFAVKNRVLTAVLFVLIDLCRSIPVLVLLMIIFYALPFLGLMMPPFVAVVLTLVINNTGYFGEIFRAGLASVPKHQQEAGLALGISRPRVLLFIVVPQAIRNVAAPLASNALELAKATSIASLVTMPELLRVAQVAQANVYNPTPLVAAAALYFIVLWPFSRLVARYELKTIKARY</sequence>
<organism evidence="12 13">
    <name type="scientific">Borborobacter arsenicus</name>
    <dbReference type="NCBI Taxonomy" id="1851146"/>
    <lineage>
        <taxon>Bacteria</taxon>
        <taxon>Pseudomonadati</taxon>
        <taxon>Pseudomonadota</taxon>
        <taxon>Alphaproteobacteria</taxon>
        <taxon>Hyphomicrobiales</taxon>
        <taxon>Phyllobacteriaceae</taxon>
        <taxon>Borborobacter</taxon>
    </lineage>
</organism>
<dbReference type="PANTHER" id="PTHR30614:SF20">
    <property type="entry name" value="GLUTAMINE TRANSPORT SYSTEM PERMEASE PROTEIN GLNP"/>
    <property type="match status" value="1"/>
</dbReference>
<evidence type="ECO:0000313" key="12">
    <source>
        <dbReference type="EMBL" id="RUM96009.1"/>
    </source>
</evidence>
<dbReference type="InterPro" id="IPR043429">
    <property type="entry name" value="ArtM/GltK/GlnP/TcyL/YhdX-like"/>
</dbReference>
<comment type="caution">
    <text evidence="12">The sequence shown here is derived from an EMBL/GenBank/DDBJ whole genome shotgun (WGS) entry which is preliminary data.</text>
</comment>
<evidence type="ECO:0000256" key="3">
    <source>
        <dbReference type="ARBA" id="ARBA00010072"/>
    </source>
</evidence>
<evidence type="ECO:0000256" key="9">
    <source>
        <dbReference type="ARBA" id="ARBA00023136"/>
    </source>
</evidence>
<dbReference type="GO" id="GO:0022857">
    <property type="term" value="F:transmembrane transporter activity"/>
    <property type="evidence" value="ECO:0007669"/>
    <property type="project" value="InterPro"/>
</dbReference>
<dbReference type="InterPro" id="IPR000515">
    <property type="entry name" value="MetI-like"/>
</dbReference>
<feature type="domain" description="ABC transmembrane type-1" evidence="11">
    <location>
        <begin position="25"/>
        <end position="213"/>
    </location>
</feature>
<dbReference type="PANTHER" id="PTHR30614">
    <property type="entry name" value="MEMBRANE COMPONENT OF AMINO ACID ABC TRANSPORTER"/>
    <property type="match status" value="1"/>
</dbReference>
<keyword evidence="5" id="KW-1003">Cell membrane</keyword>
<gene>
    <name evidence="12" type="ORF">EET67_20280</name>
</gene>
<feature type="transmembrane region" description="Helical" evidence="10">
    <location>
        <begin position="20"/>
        <end position="52"/>
    </location>
</feature>
<dbReference type="Gene3D" id="1.10.3720.10">
    <property type="entry name" value="MetI-like"/>
    <property type="match status" value="1"/>
</dbReference>
<dbReference type="OrthoDB" id="9809799at2"/>
<dbReference type="NCBIfam" id="TIGR01726">
    <property type="entry name" value="HEQRo_perm_3TM"/>
    <property type="match status" value="1"/>
</dbReference>
<comment type="similarity">
    <text evidence="3">Belongs to the binding-protein-dependent transport system permease family. HisMQ subfamily.</text>
</comment>
<dbReference type="AlphaFoldDB" id="A0A432V1F5"/>
<keyword evidence="13" id="KW-1185">Reference proteome</keyword>
<dbReference type="InterPro" id="IPR010065">
    <property type="entry name" value="AA_ABC_transptr_permease_3TM"/>
</dbReference>
<dbReference type="InterPro" id="IPR035906">
    <property type="entry name" value="MetI-like_sf"/>
</dbReference>
<evidence type="ECO:0000256" key="7">
    <source>
        <dbReference type="ARBA" id="ARBA00022970"/>
    </source>
</evidence>
<keyword evidence="9 10" id="KW-0472">Membrane</keyword>
<accession>A0A432V1F5</accession>
<name>A0A432V1F5_9HYPH</name>
<dbReference type="SUPFAM" id="SSF161098">
    <property type="entry name" value="MetI-like"/>
    <property type="match status" value="1"/>
</dbReference>
<evidence type="ECO:0000256" key="10">
    <source>
        <dbReference type="RuleBase" id="RU363032"/>
    </source>
</evidence>
<dbReference type="EMBL" id="RKST01000026">
    <property type="protein sequence ID" value="RUM96009.1"/>
    <property type="molecule type" value="Genomic_DNA"/>
</dbReference>
<comment type="function">
    <text evidence="1">Part of the binding-protein-dependent transport system for glutamine; probably responsible for the translocation of the substrate across the membrane.</text>
</comment>
<dbReference type="GO" id="GO:0043190">
    <property type="term" value="C:ATP-binding cassette (ABC) transporter complex"/>
    <property type="evidence" value="ECO:0007669"/>
    <property type="project" value="InterPro"/>
</dbReference>
<protein>
    <submittedName>
        <fullName evidence="12">Amino acid ABC transporter permease</fullName>
    </submittedName>
</protein>
<keyword evidence="8 10" id="KW-1133">Transmembrane helix</keyword>
<evidence type="ECO:0000256" key="5">
    <source>
        <dbReference type="ARBA" id="ARBA00022475"/>
    </source>
</evidence>
<evidence type="ECO:0000256" key="1">
    <source>
        <dbReference type="ARBA" id="ARBA00003159"/>
    </source>
</evidence>
<keyword evidence="7" id="KW-0029">Amino-acid transport</keyword>
<dbReference type="RefSeq" id="WP_128625435.1">
    <property type="nucleotide sequence ID" value="NZ_ML133513.1"/>
</dbReference>
<dbReference type="GO" id="GO:0006865">
    <property type="term" value="P:amino acid transport"/>
    <property type="evidence" value="ECO:0007669"/>
    <property type="project" value="UniProtKB-KW"/>
</dbReference>
<feature type="transmembrane region" description="Helical" evidence="10">
    <location>
        <begin position="194"/>
        <end position="213"/>
    </location>
</feature>
<comment type="subcellular location">
    <subcellularLocation>
        <location evidence="2">Cell inner membrane</location>
        <topology evidence="2">Multi-pass membrane protein</topology>
    </subcellularLocation>
    <subcellularLocation>
        <location evidence="10">Cell membrane</location>
        <topology evidence="10">Multi-pass membrane protein</topology>
    </subcellularLocation>
</comment>
<proteinExistence type="inferred from homology"/>
<evidence type="ECO:0000313" key="13">
    <source>
        <dbReference type="Proteomes" id="UP000281647"/>
    </source>
</evidence>
<dbReference type="CDD" id="cd06261">
    <property type="entry name" value="TM_PBP2"/>
    <property type="match status" value="1"/>
</dbReference>
<keyword evidence="4 10" id="KW-0813">Transport</keyword>
<dbReference type="Pfam" id="PF00528">
    <property type="entry name" value="BPD_transp_1"/>
    <property type="match status" value="1"/>
</dbReference>
<evidence type="ECO:0000256" key="6">
    <source>
        <dbReference type="ARBA" id="ARBA00022692"/>
    </source>
</evidence>
<evidence type="ECO:0000256" key="4">
    <source>
        <dbReference type="ARBA" id="ARBA00022448"/>
    </source>
</evidence>
<dbReference type="Proteomes" id="UP000281647">
    <property type="component" value="Unassembled WGS sequence"/>
</dbReference>
<keyword evidence="6 10" id="KW-0812">Transmembrane</keyword>